<reference evidence="1" key="1">
    <citation type="journal article" date="2014" name="Front. Microbiol.">
        <title>High frequency of phylogenetically diverse reductive dehalogenase-homologous genes in deep subseafloor sedimentary metagenomes.</title>
        <authorList>
            <person name="Kawai M."/>
            <person name="Futagami T."/>
            <person name="Toyoda A."/>
            <person name="Takaki Y."/>
            <person name="Nishi S."/>
            <person name="Hori S."/>
            <person name="Arai W."/>
            <person name="Tsubouchi T."/>
            <person name="Morono Y."/>
            <person name="Uchiyama I."/>
            <person name="Ito T."/>
            <person name="Fujiyama A."/>
            <person name="Inagaki F."/>
            <person name="Takami H."/>
        </authorList>
    </citation>
    <scope>NUCLEOTIDE SEQUENCE</scope>
    <source>
        <strain evidence="1">Expedition CK06-06</strain>
    </source>
</reference>
<name>X1I2Y9_9ZZZZ</name>
<sequence length="132" mass="15271">MSDLKTPEVIYNEILNNKINIEKGIQLIIHSLQESENDNIIFDCKRIFNKLSIQYKEIFNIISSLLISSQKPITTLTIAKIVVTNFSENCEILLRDQIQRESSALFLTQLYGFLTNQTTEISKILKTYLIEN</sequence>
<comment type="caution">
    <text evidence="1">The sequence shown here is derived from an EMBL/GenBank/DDBJ whole genome shotgun (WGS) entry which is preliminary data.</text>
</comment>
<feature type="non-terminal residue" evidence="1">
    <location>
        <position position="132"/>
    </location>
</feature>
<dbReference type="AlphaFoldDB" id="X1I2Y9"/>
<protein>
    <submittedName>
        <fullName evidence="1">Uncharacterized protein</fullName>
    </submittedName>
</protein>
<accession>X1I2Y9</accession>
<proteinExistence type="predicted"/>
<organism evidence="1">
    <name type="scientific">marine sediment metagenome</name>
    <dbReference type="NCBI Taxonomy" id="412755"/>
    <lineage>
        <taxon>unclassified sequences</taxon>
        <taxon>metagenomes</taxon>
        <taxon>ecological metagenomes</taxon>
    </lineage>
</organism>
<evidence type="ECO:0000313" key="1">
    <source>
        <dbReference type="EMBL" id="GAH51923.1"/>
    </source>
</evidence>
<dbReference type="EMBL" id="BARU01018051">
    <property type="protein sequence ID" value="GAH51923.1"/>
    <property type="molecule type" value="Genomic_DNA"/>
</dbReference>
<gene>
    <name evidence="1" type="ORF">S03H2_29876</name>
</gene>